<dbReference type="EMBL" id="BSYO01000008">
    <property type="protein sequence ID" value="GMH08307.1"/>
    <property type="molecule type" value="Genomic_DNA"/>
</dbReference>
<comment type="caution">
    <text evidence="3">The sequence shown here is derived from an EMBL/GenBank/DDBJ whole genome shotgun (WGS) entry which is preliminary data.</text>
</comment>
<dbReference type="Proteomes" id="UP001279734">
    <property type="component" value="Unassembled WGS sequence"/>
</dbReference>
<gene>
    <name evidence="3" type="ORF">Nepgr_010147</name>
</gene>
<reference evidence="3" key="1">
    <citation type="submission" date="2023-05" db="EMBL/GenBank/DDBJ databases">
        <title>Nepenthes gracilis genome sequencing.</title>
        <authorList>
            <person name="Fukushima K."/>
        </authorList>
    </citation>
    <scope>NUCLEOTIDE SEQUENCE</scope>
    <source>
        <strain evidence="3">SING2019-196</strain>
    </source>
</reference>
<dbReference type="AlphaFoldDB" id="A0AAD3XKS8"/>
<feature type="compositionally biased region" description="Polar residues" evidence="1">
    <location>
        <begin position="9"/>
        <end position="22"/>
    </location>
</feature>
<dbReference type="InterPro" id="IPR046466">
    <property type="entry name" value="Borealin_C"/>
</dbReference>
<evidence type="ECO:0000313" key="3">
    <source>
        <dbReference type="EMBL" id="GMH08307.1"/>
    </source>
</evidence>
<accession>A0AAD3XKS8</accession>
<sequence>MAKRRVKRTAQQSLASCSNDTVVTGKEPQVAEEADKIGDQEAERQIVAIRAISDMEIEHLLTRVRLLRSYFSEKQLQLPALQFFEENLPNLSVVQNRKDGQFDLLWKEEGDNLAVNNEETRDFHASVLHHMTMAYPDLSAAMPSFSGLEFSSKAVKTSLLGADTLQIGKYLMEEPSDMQMFGMQDSLQTPGVNSQRMSIGMTPKTLRLPKHGEMLLSVRGSPLGIYKEDNMEAICESG</sequence>
<protein>
    <recommendedName>
        <fullName evidence="2">Borealin C-terminal domain-containing protein</fullName>
    </recommendedName>
</protein>
<keyword evidence="4" id="KW-1185">Reference proteome</keyword>
<proteinExistence type="predicted"/>
<evidence type="ECO:0000313" key="4">
    <source>
        <dbReference type="Proteomes" id="UP001279734"/>
    </source>
</evidence>
<dbReference type="PANTHER" id="PTHR37248:SF1">
    <property type="entry name" value="TRANSLATION INITIATION FACTOR"/>
    <property type="match status" value="1"/>
</dbReference>
<feature type="domain" description="Borealin C-terminal" evidence="2">
    <location>
        <begin position="189"/>
        <end position="226"/>
    </location>
</feature>
<evidence type="ECO:0000256" key="1">
    <source>
        <dbReference type="SAM" id="MobiDB-lite"/>
    </source>
</evidence>
<evidence type="ECO:0000259" key="2">
    <source>
        <dbReference type="Pfam" id="PF10512"/>
    </source>
</evidence>
<feature type="region of interest" description="Disordered" evidence="1">
    <location>
        <begin position="1"/>
        <end position="37"/>
    </location>
</feature>
<dbReference type="Pfam" id="PF10512">
    <property type="entry name" value="Borealin"/>
    <property type="match status" value="1"/>
</dbReference>
<dbReference type="PANTHER" id="PTHR37248">
    <property type="entry name" value="TRANSLATION INITIATION FACTOR"/>
    <property type="match status" value="1"/>
</dbReference>
<name>A0AAD3XKS8_NEPGR</name>
<organism evidence="3 4">
    <name type="scientific">Nepenthes gracilis</name>
    <name type="common">Slender pitcher plant</name>
    <dbReference type="NCBI Taxonomy" id="150966"/>
    <lineage>
        <taxon>Eukaryota</taxon>
        <taxon>Viridiplantae</taxon>
        <taxon>Streptophyta</taxon>
        <taxon>Embryophyta</taxon>
        <taxon>Tracheophyta</taxon>
        <taxon>Spermatophyta</taxon>
        <taxon>Magnoliopsida</taxon>
        <taxon>eudicotyledons</taxon>
        <taxon>Gunneridae</taxon>
        <taxon>Pentapetalae</taxon>
        <taxon>Caryophyllales</taxon>
        <taxon>Nepenthaceae</taxon>
        <taxon>Nepenthes</taxon>
    </lineage>
</organism>